<dbReference type="Pfam" id="PF04324">
    <property type="entry name" value="Fer2_BFD"/>
    <property type="match status" value="1"/>
</dbReference>
<gene>
    <name evidence="2" type="ORF">SAMN04488082_1091</name>
</gene>
<sequence>MSELVCYCFGYTSDDIEQDVIQNGKSTIFERIMNEKKAGGCQCAEKNPKGR</sequence>
<protein>
    <submittedName>
        <fullName evidence="2">BFD-like [2Fe-2S] binding domain</fullName>
    </submittedName>
</protein>
<dbReference type="CDD" id="cd10141">
    <property type="entry name" value="CopZ-like_Fer2_BFD-like"/>
    <property type="match status" value="1"/>
</dbReference>
<dbReference type="AlphaFoldDB" id="A0A1I3UZ59"/>
<dbReference type="EMBL" id="FORX01000009">
    <property type="protein sequence ID" value="SFJ88498.1"/>
    <property type="molecule type" value="Genomic_DNA"/>
</dbReference>
<reference evidence="3" key="1">
    <citation type="submission" date="2016-10" db="EMBL/GenBank/DDBJ databases">
        <authorList>
            <person name="Varghese N."/>
            <person name="Submissions S."/>
        </authorList>
    </citation>
    <scope>NUCLEOTIDE SEQUENCE [LARGE SCALE GENOMIC DNA]</scope>
    <source>
        <strain evidence="3">DSM 5918</strain>
    </source>
</reference>
<feature type="domain" description="BFD-like [2Fe-2S]-binding" evidence="1">
    <location>
        <begin position="4"/>
        <end position="44"/>
    </location>
</feature>
<dbReference type="Proteomes" id="UP000198635">
    <property type="component" value="Unassembled WGS sequence"/>
</dbReference>
<dbReference type="Gene3D" id="1.10.10.1100">
    <property type="entry name" value="BFD-like [2Fe-2S]-binding domain"/>
    <property type="match status" value="1"/>
</dbReference>
<evidence type="ECO:0000313" key="2">
    <source>
        <dbReference type="EMBL" id="SFJ88498.1"/>
    </source>
</evidence>
<keyword evidence="3" id="KW-1185">Reference proteome</keyword>
<evidence type="ECO:0000259" key="1">
    <source>
        <dbReference type="Pfam" id="PF04324"/>
    </source>
</evidence>
<dbReference type="OrthoDB" id="9805137at2"/>
<organism evidence="2 3">
    <name type="scientific">Desulfomicrobium apsheronum</name>
    <dbReference type="NCBI Taxonomy" id="52560"/>
    <lineage>
        <taxon>Bacteria</taxon>
        <taxon>Pseudomonadati</taxon>
        <taxon>Thermodesulfobacteriota</taxon>
        <taxon>Desulfovibrionia</taxon>
        <taxon>Desulfovibrionales</taxon>
        <taxon>Desulfomicrobiaceae</taxon>
        <taxon>Desulfomicrobium</taxon>
    </lineage>
</organism>
<dbReference type="InterPro" id="IPR041854">
    <property type="entry name" value="BFD-like_2Fe2S-bd_dom_sf"/>
</dbReference>
<dbReference type="STRING" id="52560.SAMN04488082_1091"/>
<proteinExistence type="predicted"/>
<name>A0A1I3UZ59_9BACT</name>
<evidence type="ECO:0000313" key="3">
    <source>
        <dbReference type="Proteomes" id="UP000198635"/>
    </source>
</evidence>
<dbReference type="InterPro" id="IPR007419">
    <property type="entry name" value="BFD-like_2Fe2S-bd_dom"/>
</dbReference>
<accession>A0A1I3UZ59</accession>